<feature type="compositionally biased region" description="Polar residues" evidence="1">
    <location>
        <begin position="43"/>
        <end position="52"/>
    </location>
</feature>
<evidence type="ECO:0000313" key="2">
    <source>
        <dbReference type="EMBL" id="CAI8045461.1"/>
    </source>
</evidence>
<feature type="region of interest" description="Disordered" evidence="1">
    <location>
        <begin position="16"/>
        <end position="52"/>
    </location>
</feature>
<dbReference type="Proteomes" id="UP001174909">
    <property type="component" value="Unassembled WGS sequence"/>
</dbReference>
<keyword evidence="3" id="KW-1185">Reference proteome</keyword>
<dbReference type="AlphaFoldDB" id="A0AA35XAL1"/>
<evidence type="ECO:0000256" key="1">
    <source>
        <dbReference type="SAM" id="MobiDB-lite"/>
    </source>
</evidence>
<dbReference type="EMBL" id="CASHTH010003476">
    <property type="protein sequence ID" value="CAI8045461.1"/>
    <property type="molecule type" value="Genomic_DNA"/>
</dbReference>
<comment type="caution">
    <text evidence="2">The sequence shown here is derived from an EMBL/GenBank/DDBJ whole genome shotgun (WGS) entry which is preliminary data.</text>
</comment>
<accession>A0AA35XAL1</accession>
<gene>
    <name evidence="2" type="ORF">GBAR_LOCUS25151</name>
</gene>
<organism evidence="2 3">
    <name type="scientific">Geodia barretti</name>
    <name type="common">Barrett's horny sponge</name>
    <dbReference type="NCBI Taxonomy" id="519541"/>
    <lineage>
        <taxon>Eukaryota</taxon>
        <taxon>Metazoa</taxon>
        <taxon>Porifera</taxon>
        <taxon>Demospongiae</taxon>
        <taxon>Heteroscleromorpha</taxon>
        <taxon>Tetractinellida</taxon>
        <taxon>Astrophorina</taxon>
        <taxon>Geodiidae</taxon>
        <taxon>Geodia</taxon>
    </lineage>
</organism>
<protein>
    <submittedName>
        <fullName evidence="2">Dynein regulatory complex subunit 3</fullName>
    </submittedName>
</protein>
<proteinExistence type="predicted"/>
<reference evidence="2" key="1">
    <citation type="submission" date="2023-03" db="EMBL/GenBank/DDBJ databases">
        <authorList>
            <person name="Steffen K."/>
            <person name="Cardenas P."/>
        </authorList>
    </citation>
    <scope>NUCLEOTIDE SEQUENCE</scope>
</reference>
<name>A0AA35XAL1_GEOBA</name>
<evidence type="ECO:0000313" key="3">
    <source>
        <dbReference type="Proteomes" id="UP001174909"/>
    </source>
</evidence>
<sequence>MDGLQGTALFDSMFEEDGDAERISLMPDGAGGEEEREREVASFQCSHQQATSSSQQRSVSIVTAFESKLVPGASSQLISSLEHDLMREEMTTSGAARFLRTKYSETCMTQLRELENTHHEKVSEMALQYLENAIKGSLEEEPPEQLRKLLADKDTLVSALNTSHDTHLLAIDSREDSIANRAKADLSRLLESMAEAELTRNRRKVTEMKEFMAWHRTEADSST</sequence>